<dbReference type="Proteomes" id="UP000077885">
    <property type="component" value="Unassembled WGS sequence"/>
</dbReference>
<dbReference type="Gene3D" id="1.20.120.960">
    <property type="entry name" value="Histidine kinase NarX, sensor domain"/>
    <property type="match status" value="1"/>
</dbReference>
<dbReference type="SMART" id="SM00387">
    <property type="entry name" value="HATPase_c"/>
    <property type="match status" value="1"/>
</dbReference>
<dbReference type="InterPro" id="IPR016380">
    <property type="entry name" value="Sig_transdc_His_kin_NarX/NarQ"/>
</dbReference>
<dbReference type="AlphaFoldDB" id="A0A1A9S0K6"/>
<gene>
    <name evidence="18" type="ORF">A7P95_02170</name>
</gene>
<dbReference type="GO" id="GO:0005524">
    <property type="term" value="F:ATP binding"/>
    <property type="evidence" value="ECO:0007669"/>
    <property type="project" value="UniProtKB-UniRule"/>
</dbReference>
<sequence>MKPLKSLSVRLKLLTLLWLVIAVASISYTLLLSWRLEGSAAAINDIGSLRLRSYRIALLIRENAPSAEIEQRLQQYDSILANVRHGDRRRPLFLPPDDIVWQRFNELDAHWQQRIRPRFQVASTEHHPITDQELQPFLNRLDNVVSAVEQANTRYISWLRLFQSSLLVLVVMSAAFMVFLLYWWIIRPLQHLQQGVAAIHGGQLGIQIPIDRSAEFARVDNGFNQMSSRLSQLYSHLEEEVAEKTRDLEAKHHTLETLYFFSHFLSQTQTTTEAAEVFLKRMLEMVSADAGSIRLIDFKRQRMDLVTQIGLPDSLQTAEACQRFDDCLCGHAVMQDDWQPIRFVRHAEGESETDGQTAADNGNECSRLGFSQLRIFKIRYKAQDFGMVTLYFKQKEPVAVADGDLWEALCSQFGVVISNLRLIDESRQLAVLQERNLIAQGLHDSIAQALTFLNLQVQMLEAAMQNHEQGQINENLQYIKDGIQECYDDVRELLNNFRTKINNKDFAGVVQALTERFERQTRTAVRLSWHGNGPPLSTEQQLQVVFILQESLSNVRKHSQAGQVDIRFDNGQDFIMSIQDDGCGFDTERIKERNGHHVGLHIMRERASRIRAELTLQSAPGGTRVTLKLPSEERRQV</sequence>
<evidence type="ECO:0000256" key="2">
    <source>
        <dbReference type="ARBA" id="ARBA00004429"/>
    </source>
</evidence>
<reference evidence="19" key="1">
    <citation type="submission" date="2016-05" db="EMBL/GenBank/DDBJ databases">
        <title>Draft genome of Corynebacterium afermentans subsp. afermentans LCDC 88199T.</title>
        <authorList>
            <person name="Bernier A.-M."/>
            <person name="Bernard K."/>
        </authorList>
    </citation>
    <scope>NUCLEOTIDE SEQUENCE [LARGE SCALE GENOMIC DNA]</scope>
    <source>
        <strain evidence="19">NML02-A-017</strain>
    </source>
</reference>
<dbReference type="InterPro" id="IPR036890">
    <property type="entry name" value="HATPase_C_sf"/>
</dbReference>
<protein>
    <recommendedName>
        <fullName evidence="14">Sensor protein</fullName>
        <ecNumber evidence="14">2.7.13.3</ecNumber>
    </recommendedName>
</protein>
<dbReference type="Pfam" id="PF13675">
    <property type="entry name" value="PilJ"/>
    <property type="match status" value="1"/>
</dbReference>
<evidence type="ECO:0000256" key="6">
    <source>
        <dbReference type="ARBA" id="ARBA00022679"/>
    </source>
</evidence>
<keyword evidence="6 14" id="KW-0808">Transferase</keyword>
<evidence type="ECO:0000256" key="5">
    <source>
        <dbReference type="ARBA" id="ARBA00022553"/>
    </source>
</evidence>
<evidence type="ECO:0000256" key="10">
    <source>
        <dbReference type="ARBA" id="ARBA00022840"/>
    </source>
</evidence>
<feature type="transmembrane region" description="Helical" evidence="15">
    <location>
        <begin position="13"/>
        <end position="34"/>
    </location>
</feature>
<keyword evidence="13 14" id="KW-0472">Membrane</keyword>
<dbReference type="InterPro" id="IPR003594">
    <property type="entry name" value="HATPase_dom"/>
</dbReference>
<dbReference type="GO" id="GO:0046983">
    <property type="term" value="F:protein dimerization activity"/>
    <property type="evidence" value="ECO:0007669"/>
    <property type="project" value="UniProtKB-UniRule"/>
</dbReference>
<evidence type="ECO:0000256" key="1">
    <source>
        <dbReference type="ARBA" id="ARBA00000085"/>
    </source>
</evidence>
<evidence type="ECO:0000256" key="11">
    <source>
        <dbReference type="ARBA" id="ARBA00022989"/>
    </source>
</evidence>
<dbReference type="InterPro" id="IPR003660">
    <property type="entry name" value="HAMP_dom"/>
</dbReference>
<dbReference type="InterPro" id="IPR042295">
    <property type="entry name" value="NarX-like_N_sf"/>
</dbReference>
<dbReference type="CDD" id="cd06225">
    <property type="entry name" value="HAMP"/>
    <property type="match status" value="1"/>
</dbReference>
<dbReference type="Pfam" id="PF07730">
    <property type="entry name" value="HisKA_3"/>
    <property type="match status" value="1"/>
</dbReference>
<evidence type="ECO:0000256" key="3">
    <source>
        <dbReference type="ARBA" id="ARBA00022475"/>
    </source>
</evidence>
<dbReference type="InterPro" id="IPR050482">
    <property type="entry name" value="Sensor_HK_TwoCompSys"/>
</dbReference>
<dbReference type="CDD" id="cd16917">
    <property type="entry name" value="HATPase_UhpB-NarQ-NarX-like"/>
    <property type="match status" value="1"/>
</dbReference>
<evidence type="ECO:0000256" key="7">
    <source>
        <dbReference type="ARBA" id="ARBA00022692"/>
    </source>
</evidence>
<evidence type="ECO:0000259" key="17">
    <source>
        <dbReference type="PROSITE" id="PS50885"/>
    </source>
</evidence>
<dbReference type="EC" id="2.7.13.3" evidence="14"/>
<dbReference type="SMART" id="SM00304">
    <property type="entry name" value="HAMP"/>
    <property type="match status" value="1"/>
</dbReference>
<keyword evidence="12 14" id="KW-0902">Two-component regulatory system</keyword>
<dbReference type="GO" id="GO:0000155">
    <property type="term" value="F:phosphorelay sensor kinase activity"/>
    <property type="evidence" value="ECO:0007669"/>
    <property type="project" value="UniProtKB-UniRule"/>
</dbReference>
<dbReference type="Gene3D" id="3.30.565.10">
    <property type="entry name" value="Histidine kinase-like ATPase, C-terminal domain"/>
    <property type="match status" value="1"/>
</dbReference>
<dbReference type="Pfam" id="PF00672">
    <property type="entry name" value="HAMP"/>
    <property type="match status" value="1"/>
</dbReference>
<dbReference type="PROSITE" id="PS50109">
    <property type="entry name" value="HIS_KIN"/>
    <property type="match status" value="1"/>
</dbReference>
<keyword evidence="7 15" id="KW-0812">Transmembrane</keyword>
<evidence type="ECO:0000256" key="4">
    <source>
        <dbReference type="ARBA" id="ARBA00022519"/>
    </source>
</evidence>
<evidence type="ECO:0000256" key="12">
    <source>
        <dbReference type="ARBA" id="ARBA00023012"/>
    </source>
</evidence>
<evidence type="ECO:0000256" key="9">
    <source>
        <dbReference type="ARBA" id="ARBA00022777"/>
    </source>
</evidence>
<keyword evidence="4 14" id="KW-0997">Cell inner membrane</keyword>
<evidence type="ECO:0000256" key="8">
    <source>
        <dbReference type="ARBA" id="ARBA00022741"/>
    </source>
</evidence>
<keyword evidence="9 14" id="KW-0418">Kinase</keyword>
<keyword evidence="11 15" id="KW-1133">Transmembrane helix</keyword>
<dbReference type="OrthoDB" id="9811306at2"/>
<evidence type="ECO:0000313" key="18">
    <source>
        <dbReference type="EMBL" id="OAM30829.1"/>
    </source>
</evidence>
<evidence type="ECO:0000313" key="19">
    <source>
        <dbReference type="Proteomes" id="UP000077885"/>
    </source>
</evidence>
<keyword evidence="10 14" id="KW-0067">ATP-binding</keyword>
<evidence type="ECO:0000256" key="15">
    <source>
        <dbReference type="SAM" id="Phobius"/>
    </source>
</evidence>
<dbReference type="STRING" id="1795827.A7P95_02170"/>
<name>A0A1A9S0K6_9NEIS</name>
<dbReference type="Gene3D" id="3.30.450.40">
    <property type="match status" value="1"/>
</dbReference>
<comment type="caution">
    <text evidence="18">The sequence shown here is derived from an EMBL/GenBank/DDBJ whole genome shotgun (WGS) entry which is preliminary data.</text>
</comment>
<dbReference type="PIRSF" id="PIRSF003167">
    <property type="entry name" value="STHK_NarX/NarQ"/>
    <property type="match status" value="1"/>
</dbReference>
<dbReference type="EMBL" id="LXSL01000012">
    <property type="protein sequence ID" value="OAM30829.1"/>
    <property type="molecule type" value="Genomic_DNA"/>
</dbReference>
<keyword evidence="8 14" id="KW-0547">Nucleotide-binding</keyword>
<dbReference type="PANTHER" id="PTHR24421:SF10">
    <property type="entry name" value="NITRATE_NITRITE SENSOR PROTEIN NARQ"/>
    <property type="match status" value="1"/>
</dbReference>
<keyword evidence="5" id="KW-0597">Phosphoprotein</keyword>
<keyword evidence="3 14" id="KW-1003">Cell membrane</keyword>
<organism evidence="18 19">
    <name type="scientific">Eikenella longinqua</name>
    <dbReference type="NCBI Taxonomy" id="1795827"/>
    <lineage>
        <taxon>Bacteria</taxon>
        <taxon>Pseudomonadati</taxon>
        <taxon>Pseudomonadota</taxon>
        <taxon>Betaproteobacteria</taxon>
        <taxon>Neisseriales</taxon>
        <taxon>Neisseriaceae</taxon>
        <taxon>Eikenella</taxon>
    </lineage>
</organism>
<dbReference type="PANTHER" id="PTHR24421">
    <property type="entry name" value="NITRATE/NITRITE SENSOR PROTEIN NARX-RELATED"/>
    <property type="match status" value="1"/>
</dbReference>
<dbReference type="InterPro" id="IPR029095">
    <property type="entry name" value="NarX-like_N"/>
</dbReference>
<dbReference type="Gene3D" id="1.20.5.1930">
    <property type="match status" value="1"/>
</dbReference>
<dbReference type="GO" id="GO:0005886">
    <property type="term" value="C:plasma membrane"/>
    <property type="evidence" value="ECO:0007669"/>
    <property type="project" value="UniProtKB-SubCell"/>
</dbReference>
<evidence type="ECO:0000256" key="13">
    <source>
        <dbReference type="ARBA" id="ARBA00023136"/>
    </source>
</evidence>
<evidence type="ECO:0000256" key="14">
    <source>
        <dbReference type="PIRNR" id="PIRNR003167"/>
    </source>
</evidence>
<keyword evidence="19" id="KW-1185">Reference proteome</keyword>
<feature type="transmembrane region" description="Helical" evidence="15">
    <location>
        <begin position="166"/>
        <end position="185"/>
    </location>
</feature>
<comment type="catalytic activity">
    <reaction evidence="1 14">
        <text>ATP + protein L-histidine = ADP + protein N-phospho-L-histidine.</text>
        <dbReference type="EC" id="2.7.13.3"/>
    </reaction>
</comment>
<comment type="subcellular location">
    <subcellularLocation>
        <location evidence="2">Cell inner membrane</location>
        <topology evidence="2">Multi-pass membrane protein</topology>
    </subcellularLocation>
</comment>
<evidence type="ECO:0000259" key="16">
    <source>
        <dbReference type="PROSITE" id="PS50109"/>
    </source>
</evidence>
<dbReference type="Pfam" id="PF02518">
    <property type="entry name" value="HATPase_c"/>
    <property type="match status" value="1"/>
</dbReference>
<dbReference type="SUPFAM" id="SSF158472">
    <property type="entry name" value="HAMP domain-like"/>
    <property type="match status" value="1"/>
</dbReference>
<dbReference type="RefSeq" id="WP_067590480.1">
    <property type="nucleotide sequence ID" value="NZ_LXSL01000012.1"/>
</dbReference>
<dbReference type="PROSITE" id="PS50885">
    <property type="entry name" value="HAMP"/>
    <property type="match status" value="1"/>
</dbReference>
<dbReference type="InterPro" id="IPR011712">
    <property type="entry name" value="Sig_transdc_His_kin_sub3_dim/P"/>
</dbReference>
<feature type="domain" description="HAMP" evidence="17">
    <location>
        <begin position="183"/>
        <end position="235"/>
    </location>
</feature>
<dbReference type="SUPFAM" id="SSF55874">
    <property type="entry name" value="ATPase domain of HSP90 chaperone/DNA topoisomerase II/histidine kinase"/>
    <property type="match status" value="1"/>
</dbReference>
<dbReference type="InterPro" id="IPR029016">
    <property type="entry name" value="GAF-like_dom_sf"/>
</dbReference>
<dbReference type="SUPFAM" id="SSF55781">
    <property type="entry name" value="GAF domain-like"/>
    <property type="match status" value="1"/>
</dbReference>
<dbReference type="InterPro" id="IPR005467">
    <property type="entry name" value="His_kinase_dom"/>
</dbReference>
<feature type="domain" description="Histidine kinase" evidence="16">
    <location>
        <begin position="441"/>
        <end position="633"/>
    </location>
</feature>
<accession>A0A1A9S0K6</accession>
<proteinExistence type="predicted"/>